<name>A0ABT6SGI0_9ACTN</name>
<dbReference type="InterPro" id="IPR027417">
    <property type="entry name" value="P-loop_NTPase"/>
</dbReference>
<keyword evidence="2" id="KW-0813">Transport</keyword>
<keyword evidence="3" id="KW-0547">Nucleotide-binding</keyword>
<dbReference type="InterPro" id="IPR052156">
    <property type="entry name" value="BCAA_Transport_ATP-bd_LivF"/>
</dbReference>
<proteinExistence type="inferred from homology"/>
<dbReference type="InterPro" id="IPR003593">
    <property type="entry name" value="AAA+_ATPase"/>
</dbReference>
<dbReference type="GO" id="GO:0005524">
    <property type="term" value="F:ATP binding"/>
    <property type="evidence" value="ECO:0007669"/>
    <property type="project" value="UniProtKB-KW"/>
</dbReference>
<keyword evidence="5" id="KW-0029">Amino-acid transport</keyword>
<sequence length="221" mass="23588">MTTELELRDAHVRYGPLEALHGVTLPVPRATLTLLLGRNGSGRTTTLRALAGTAPLSQGRVLWRGRDITRLTAHARTALGLTLVPDREAVFGLLTVAENLQLAARQGDFTPALDAYPELRPLLPRTAGTLSGGEQRMLALSRALLSPAHTLLLDEPTQGMSPTVAARTYALLAALPKTLLLAEQQLPPALRAAPRPVLVHELRRGAVTFSGEAAEVGQDSE</sequence>
<dbReference type="InterPro" id="IPR003439">
    <property type="entry name" value="ABC_transporter-like_ATP-bd"/>
</dbReference>
<accession>A0ABT6SGI0</accession>
<reference evidence="7 8" key="1">
    <citation type="submission" date="2023-05" db="EMBL/GenBank/DDBJ databases">
        <title>Draft genome sequence of Streptomyces sp. B-S-A6 isolated from a cave soil in Thailand.</title>
        <authorList>
            <person name="Chamroensaksri N."/>
            <person name="Muangham S."/>
        </authorList>
    </citation>
    <scope>NUCLEOTIDE SEQUENCE [LARGE SCALE GENOMIC DNA]</scope>
    <source>
        <strain evidence="7 8">B-S-A6</strain>
    </source>
</reference>
<dbReference type="PANTHER" id="PTHR43820:SF4">
    <property type="entry name" value="HIGH-AFFINITY BRANCHED-CHAIN AMINO ACID TRANSPORT ATP-BINDING PROTEIN LIVF"/>
    <property type="match status" value="1"/>
</dbReference>
<dbReference type="PROSITE" id="PS00211">
    <property type="entry name" value="ABC_TRANSPORTER_1"/>
    <property type="match status" value="1"/>
</dbReference>
<evidence type="ECO:0000259" key="6">
    <source>
        <dbReference type="PROSITE" id="PS50893"/>
    </source>
</evidence>
<evidence type="ECO:0000256" key="4">
    <source>
        <dbReference type="ARBA" id="ARBA00022840"/>
    </source>
</evidence>
<comment type="similarity">
    <text evidence="1">Belongs to the ABC transporter superfamily.</text>
</comment>
<evidence type="ECO:0000313" key="8">
    <source>
        <dbReference type="Proteomes" id="UP001223978"/>
    </source>
</evidence>
<evidence type="ECO:0000256" key="2">
    <source>
        <dbReference type="ARBA" id="ARBA00022448"/>
    </source>
</evidence>
<feature type="domain" description="ABC transporter" evidence="6">
    <location>
        <begin position="5"/>
        <end position="221"/>
    </location>
</feature>
<comment type="caution">
    <text evidence="7">The sequence shown here is derived from an EMBL/GenBank/DDBJ whole genome shotgun (WGS) entry which is preliminary data.</text>
</comment>
<evidence type="ECO:0000256" key="3">
    <source>
        <dbReference type="ARBA" id="ARBA00022741"/>
    </source>
</evidence>
<protein>
    <submittedName>
        <fullName evidence="7">ATP-binding cassette domain-containing protein</fullName>
    </submittedName>
</protein>
<dbReference type="Proteomes" id="UP001223978">
    <property type="component" value="Unassembled WGS sequence"/>
</dbReference>
<dbReference type="SUPFAM" id="SSF52540">
    <property type="entry name" value="P-loop containing nucleoside triphosphate hydrolases"/>
    <property type="match status" value="1"/>
</dbReference>
<keyword evidence="4 7" id="KW-0067">ATP-binding</keyword>
<evidence type="ECO:0000256" key="1">
    <source>
        <dbReference type="ARBA" id="ARBA00005417"/>
    </source>
</evidence>
<dbReference type="EMBL" id="JASCIQ010000031">
    <property type="protein sequence ID" value="MDI3407311.1"/>
    <property type="molecule type" value="Genomic_DNA"/>
</dbReference>
<dbReference type="PROSITE" id="PS50893">
    <property type="entry name" value="ABC_TRANSPORTER_2"/>
    <property type="match status" value="1"/>
</dbReference>
<evidence type="ECO:0000313" key="7">
    <source>
        <dbReference type="EMBL" id="MDI3407311.1"/>
    </source>
</evidence>
<dbReference type="RefSeq" id="WP_282545229.1">
    <property type="nucleotide sequence ID" value="NZ_JASCIQ010000031.1"/>
</dbReference>
<dbReference type="Gene3D" id="3.40.50.300">
    <property type="entry name" value="P-loop containing nucleotide triphosphate hydrolases"/>
    <property type="match status" value="1"/>
</dbReference>
<keyword evidence="8" id="KW-1185">Reference proteome</keyword>
<organism evidence="7 8">
    <name type="scientific">Streptomyces cavernicola</name>
    <dbReference type="NCBI Taxonomy" id="3043613"/>
    <lineage>
        <taxon>Bacteria</taxon>
        <taxon>Bacillati</taxon>
        <taxon>Actinomycetota</taxon>
        <taxon>Actinomycetes</taxon>
        <taxon>Kitasatosporales</taxon>
        <taxon>Streptomycetaceae</taxon>
        <taxon>Streptomyces</taxon>
    </lineage>
</organism>
<dbReference type="InterPro" id="IPR017871">
    <property type="entry name" value="ABC_transporter-like_CS"/>
</dbReference>
<dbReference type="SMART" id="SM00382">
    <property type="entry name" value="AAA"/>
    <property type="match status" value="1"/>
</dbReference>
<gene>
    <name evidence="7" type="ORF">QIS96_26315</name>
</gene>
<dbReference type="PANTHER" id="PTHR43820">
    <property type="entry name" value="HIGH-AFFINITY BRANCHED-CHAIN AMINO ACID TRANSPORT ATP-BINDING PROTEIN LIVF"/>
    <property type="match status" value="1"/>
</dbReference>
<evidence type="ECO:0000256" key="5">
    <source>
        <dbReference type="ARBA" id="ARBA00022970"/>
    </source>
</evidence>
<dbReference type="Pfam" id="PF00005">
    <property type="entry name" value="ABC_tran"/>
    <property type="match status" value="1"/>
</dbReference>